<dbReference type="Proteomes" id="UP000050277">
    <property type="component" value="Unassembled WGS sequence"/>
</dbReference>
<dbReference type="CDD" id="cd06853">
    <property type="entry name" value="GT_WecA_like"/>
    <property type="match status" value="1"/>
</dbReference>
<keyword evidence="5 8" id="KW-1133">Transmembrane helix</keyword>
<dbReference type="InterPro" id="IPR000715">
    <property type="entry name" value="Glycosyl_transferase_4"/>
</dbReference>
<comment type="subcellular location">
    <subcellularLocation>
        <location evidence="1">Cell membrane</location>
        <topology evidence="1">Multi-pass membrane protein</topology>
    </subcellularLocation>
</comment>
<evidence type="ECO:0000256" key="3">
    <source>
        <dbReference type="ARBA" id="ARBA00022679"/>
    </source>
</evidence>
<dbReference type="GO" id="GO:0044038">
    <property type="term" value="P:cell wall macromolecule biosynthetic process"/>
    <property type="evidence" value="ECO:0007669"/>
    <property type="project" value="TreeGrafter"/>
</dbReference>
<keyword evidence="4 8" id="KW-0812">Transmembrane</keyword>
<feature type="transmembrane region" description="Helical" evidence="8">
    <location>
        <begin position="6"/>
        <end position="28"/>
    </location>
</feature>
<sequence length="373" mass="40320">MILRFALVVAIGASITFVLTPLIRAWAIRRGLYDLPEARRVHRIPTPRLGGAAMFAGFMAALGAAVVVPWGVPQMQRFPIESFRLGLLAAGATLMWVVMTIDDLKKLSARFRLIIQILAALIAVGPYLWEWTLHPAVNGVDVGARGIIATAFNTPFPAPFNQINFHTLWPPLAIGFTIFWIVGMTNALNWIDGLDGLAAGVTFIAAIVLAIHTYSLGQYSLVLVPLALAGACLGFLPHNFHPAKIFMGDGGAMVIGYSLAICSIIGGAKLATALLVLGVPLLDGVWMIIWRRVRGAGASVSDRAHLHHRLLDLGLSQRQVVAFYYTVSSLFGSLGLLLPNSWWKLGALAILTSLMIGLLFYLARKQPQAQKSA</sequence>
<feature type="binding site" evidence="7">
    <location>
        <position position="189"/>
    </location>
    <ligand>
        <name>Mg(2+)</name>
        <dbReference type="ChEBI" id="CHEBI:18420"/>
    </ligand>
</feature>
<protein>
    <submittedName>
        <fullName evidence="9">Glycosyl transferase</fullName>
    </submittedName>
</protein>
<feature type="transmembrane region" description="Helical" evidence="8">
    <location>
        <begin position="113"/>
        <end position="129"/>
    </location>
</feature>
<dbReference type="STRING" id="70996.SE18_17655"/>
<dbReference type="AlphaFoldDB" id="A0A0P6Y8R8"/>
<dbReference type="GO" id="GO:0009103">
    <property type="term" value="P:lipopolysaccharide biosynthetic process"/>
    <property type="evidence" value="ECO:0007669"/>
    <property type="project" value="TreeGrafter"/>
</dbReference>
<evidence type="ECO:0000256" key="8">
    <source>
        <dbReference type="SAM" id="Phobius"/>
    </source>
</evidence>
<keyword evidence="10" id="KW-1185">Reference proteome</keyword>
<feature type="transmembrane region" description="Helical" evidence="8">
    <location>
        <begin position="49"/>
        <end position="71"/>
    </location>
</feature>
<feature type="transmembrane region" description="Helical" evidence="8">
    <location>
        <begin position="345"/>
        <end position="363"/>
    </location>
</feature>
<evidence type="ECO:0000313" key="10">
    <source>
        <dbReference type="Proteomes" id="UP000050277"/>
    </source>
</evidence>
<dbReference type="PROSITE" id="PS01348">
    <property type="entry name" value="MRAY_2"/>
    <property type="match status" value="1"/>
</dbReference>
<keyword evidence="7" id="KW-0479">Metal-binding</keyword>
<organism evidence="9 10">
    <name type="scientific">Herpetosiphon geysericola</name>
    <dbReference type="NCBI Taxonomy" id="70996"/>
    <lineage>
        <taxon>Bacteria</taxon>
        <taxon>Bacillati</taxon>
        <taxon>Chloroflexota</taxon>
        <taxon>Chloroflexia</taxon>
        <taxon>Herpetosiphonales</taxon>
        <taxon>Herpetosiphonaceae</taxon>
        <taxon>Herpetosiphon</taxon>
    </lineage>
</organism>
<feature type="transmembrane region" description="Helical" evidence="8">
    <location>
        <begin position="194"/>
        <end position="212"/>
    </location>
</feature>
<accession>A0A0P6Y8R8</accession>
<evidence type="ECO:0000256" key="7">
    <source>
        <dbReference type="PIRSR" id="PIRSR600715-1"/>
    </source>
</evidence>
<dbReference type="GO" id="GO:0016780">
    <property type="term" value="F:phosphotransferase activity, for other substituted phosphate groups"/>
    <property type="evidence" value="ECO:0007669"/>
    <property type="project" value="InterPro"/>
</dbReference>
<feature type="transmembrane region" description="Helical" evidence="8">
    <location>
        <begin position="218"/>
        <end position="236"/>
    </location>
</feature>
<keyword evidence="3 9" id="KW-0808">Transferase</keyword>
<comment type="caution">
    <text evidence="9">The sequence shown here is derived from an EMBL/GenBank/DDBJ whole genome shotgun (WGS) entry which is preliminary data.</text>
</comment>
<evidence type="ECO:0000256" key="6">
    <source>
        <dbReference type="ARBA" id="ARBA00023136"/>
    </source>
</evidence>
<dbReference type="RefSeq" id="WP_054535773.1">
    <property type="nucleotide sequence ID" value="NZ_LGKP01000025.1"/>
</dbReference>
<keyword evidence="2" id="KW-1003">Cell membrane</keyword>
<feature type="transmembrane region" description="Helical" evidence="8">
    <location>
        <begin position="245"/>
        <end position="266"/>
    </location>
</feature>
<dbReference type="GO" id="GO:0046872">
    <property type="term" value="F:metal ion binding"/>
    <property type="evidence" value="ECO:0007669"/>
    <property type="project" value="UniProtKB-KW"/>
</dbReference>
<dbReference type="PANTHER" id="PTHR22926">
    <property type="entry name" value="PHOSPHO-N-ACETYLMURAMOYL-PENTAPEPTIDE-TRANSFERASE"/>
    <property type="match status" value="1"/>
</dbReference>
<proteinExistence type="predicted"/>
<evidence type="ECO:0000256" key="1">
    <source>
        <dbReference type="ARBA" id="ARBA00004651"/>
    </source>
</evidence>
<evidence type="ECO:0000313" key="9">
    <source>
        <dbReference type="EMBL" id="KPL85455.1"/>
    </source>
</evidence>
<feature type="binding site" evidence="7">
    <location>
        <position position="249"/>
    </location>
    <ligand>
        <name>Mg(2+)</name>
        <dbReference type="ChEBI" id="CHEBI:18420"/>
    </ligand>
</feature>
<dbReference type="Pfam" id="PF00953">
    <property type="entry name" value="Glycos_transf_4"/>
    <property type="match status" value="1"/>
</dbReference>
<name>A0A0P6Y8R8_9CHLR</name>
<evidence type="ECO:0000256" key="4">
    <source>
        <dbReference type="ARBA" id="ARBA00022692"/>
    </source>
</evidence>
<reference evidence="9 10" key="1">
    <citation type="submission" date="2015-07" db="EMBL/GenBank/DDBJ databases">
        <title>Whole genome sequence of Herpetosiphon geysericola DSM 7119.</title>
        <authorList>
            <person name="Hemp J."/>
            <person name="Ward L.M."/>
            <person name="Pace L.A."/>
            <person name="Fischer W.W."/>
        </authorList>
    </citation>
    <scope>NUCLEOTIDE SEQUENCE [LARGE SCALE GENOMIC DNA]</scope>
    <source>
        <strain evidence="9 10">DSM 7119</strain>
    </source>
</reference>
<dbReference type="PATRIC" id="fig|70996.4.peg.408"/>
<keyword evidence="6 8" id="KW-0472">Membrane</keyword>
<evidence type="ECO:0000256" key="5">
    <source>
        <dbReference type="ARBA" id="ARBA00022989"/>
    </source>
</evidence>
<comment type="cofactor">
    <cofactor evidence="7">
        <name>Mg(2+)</name>
        <dbReference type="ChEBI" id="CHEBI:18420"/>
    </cofactor>
</comment>
<keyword evidence="7" id="KW-0460">Magnesium</keyword>
<gene>
    <name evidence="9" type="ORF">SE18_17655</name>
</gene>
<dbReference type="InterPro" id="IPR018480">
    <property type="entry name" value="PNAcMuramoyl-5peptid_Trfase_CS"/>
</dbReference>
<feature type="transmembrane region" description="Helical" evidence="8">
    <location>
        <begin position="163"/>
        <end position="182"/>
    </location>
</feature>
<feature type="transmembrane region" description="Helical" evidence="8">
    <location>
        <begin position="83"/>
        <end position="101"/>
    </location>
</feature>
<dbReference type="EMBL" id="LGKP01000025">
    <property type="protein sequence ID" value="KPL85455.1"/>
    <property type="molecule type" value="Genomic_DNA"/>
</dbReference>
<evidence type="ECO:0000256" key="2">
    <source>
        <dbReference type="ARBA" id="ARBA00022475"/>
    </source>
</evidence>
<dbReference type="OrthoDB" id="9805475at2"/>
<dbReference type="PANTHER" id="PTHR22926:SF3">
    <property type="entry name" value="UNDECAPRENYL-PHOSPHATE ALPHA-N-ACETYLGLUCOSAMINYL 1-PHOSPHATE TRANSFERASE"/>
    <property type="match status" value="1"/>
</dbReference>
<dbReference type="GO" id="GO:0071555">
    <property type="term" value="P:cell wall organization"/>
    <property type="evidence" value="ECO:0007669"/>
    <property type="project" value="TreeGrafter"/>
</dbReference>
<dbReference type="GO" id="GO:0005886">
    <property type="term" value="C:plasma membrane"/>
    <property type="evidence" value="ECO:0007669"/>
    <property type="project" value="UniProtKB-SubCell"/>
</dbReference>